<protein>
    <submittedName>
        <fullName evidence="1">Uncharacterized protein</fullName>
    </submittedName>
</protein>
<gene>
    <name evidence="1" type="ORF">NTEN_LOCUS5036</name>
</gene>
<proteinExistence type="predicted"/>
<keyword evidence="2" id="KW-1185">Reference proteome</keyword>
<evidence type="ECO:0000313" key="1">
    <source>
        <dbReference type="EMBL" id="CAA9998753.1"/>
    </source>
</evidence>
<feature type="non-terminal residue" evidence="1">
    <location>
        <position position="91"/>
    </location>
</feature>
<organism evidence="1 2">
    <name type="scientific">Nesidiocoris tenuis</name>
    <dbReference type="NCBI Taxonomy" id="355587"/>
    <lineage>
        <taxon>Eukaryota</taxon>
        <taxon>Metazoa</taxon>
        <taxon>Ecdysozoa</taxon>
        <taxon>Arthropoda</taxon>
        <taxon>Hexapoda</taxon>
        <taxon>Insecta</taxon>
        <taxon>Pterygota</taxon>
        <taxon>Neoptera</taxon>
        <taxon>Paraneoptera</taxon>
        <taxon>Hemiptera</taxon>
        <taxon>Heteroptera</taxon>
        <taxon>Panheteroptera</taxon>
        <taxon>Cimicomorpha</taxon>
        <taxon>Miridae</taxon>
        <taxon>Dicyphina</taxon>
        <taxon>Nesidiocoris</taxon>
    </lineage>
</organism>
<reference evidence="1 2" key="1">
    <citation type="submission" date="2020-02" db="EMBL/GenBank/DDBJ databases">
        <authorList>
            <person name="Ferguson B K."/>
        </authorList>
    </citation>
    <scope>NUCLEOTIDE SEQUENCE [LARGE SCALE GENOMIC DNA]</scope>
</reference>
<dbReference type="EMBL" id="CADCXU010007320">
    <property type="protein sequence ID" value="CAA9998753.1"/>
    <property type="molecule type" value="Genomic_DNA"/>
</dbReference>
<dbReference type="Proteomes" id="UP000479000">
    <property type="component" value="Unassembled WGS sequence"/>
</dbReference>
<accession>A0A6H5GAB3</accession>
<sequence length="91" mass="10578">MNYRGLIPCGSVFQWPHQRWLMQESRRCRADVASPSLCHRQAPRSTAEENRVSEPVEKATVMPFDESPGSMTERYRDREYLQTADFAVTDL</sequence>
<name>A0A6H5GAB3_9HEMI</name>
<evidence type="ECO:0000313" key="2">
    <source>
        <dbReference type="Proteomes" id="UP000479000"/>
    </source>
</evidence>
<dbReference type="AlphaFoldDB" id="A0A6H5GAB3"/>